<accession>A0ABW2II71</accession>
<dbReference type="Pfam" id="PF00364">
    <property type="entry name" value="Biotin_lipoyl"/>
    <property type="match status" value="1"/>
</dbReference>
<keyword evidence="6 7" id="KW-0012">Acyltransferase</keyword>
<evidence type="ECO:0000256" key="2">
    <source>
        <dbReference type="ARBA" id="ARBA00007317"/>
    </source>
</evidence>
<gene>
    <name evidence="11" type="ORF">ACFQS8_03045</name>
</gene>
<reference evidence="12" key="1">
    <citation type="journal article" date="2019" name="Int. J. Syst. Evol. Microbiol.">
        <title>The Global Catalogue of Microorganisms (GCM) 10K type strain sequencing project: providing services to taxonomists for standard genome sequencing and annotation.</title>
        <authorList>
            <consortium name="The Broad Institute Genomics Platform"/>
            <consortium name="The Broad Institute Genome Sequencing Center for Infectious Disease"/>
            <person name="Wu L."/>
            <person name="Ma J."/>
        </authorList>
    </citation>
    <scope>NUCLEOTIDE SEQUENCE [LARGE SCALE GENOMIC DNA]</scope>
    <source>
        <strain evidence="12">CCUG 51308</strain>
    </source>
</reference>
<keyword evidence="5 7" id="KW-0450">Lipoyl</keyword>
<dbReference type="PROSITE" id="PS50968">
    <property type="entry name" value="BIOTINYL_LIPOYL"/>
    <property type="match status" value="1"/>
</dbReference>
<dbReference type="Gene3D" id="4.10.320.10">
    <property type="entry name" value="E3-binding domain"/>
    <property type="match status" value="1"/>
</dbReference>
<evidence type="ECO:0000259" key="9">
    <source>
        <dbReference type="PROSITE" id="PS50968"/>
    </source>
</evidence>
<dbReference type="Pfam" id="PF02817">
    <property type="entry name" value="E3_binding"/>
    <property type="match status" value="1"/>
</dbReference>
<comment type="cofactor">
    <cofactor evidence="1 7">
        <name>(R)-lipoate</name>
        <dbReference type="ChEBI" id="CHEBI:83088"/>
    </cofactor>
</comment>
<feature type="domain" description="Peripheral subunit-binding (PSBD)" evidence="10">
    <location>
        <begin position="139"/>
        <end position="176"/>
    </location>
</feature>
<dbReference type="GO" id="GO:0016746">
    <property type="term" value="F:acyltransferase activity"/>
    <property type="evidence" value="ECO:0007669"/>
    <property type="project" value="UniProtKB-KW"/>
</dbReference>
<name>A0ABW2II71_9PROT</name>
<evidence type="ECO:0000256" key="5">
    <source>
        <dbReference type="ARBA" id="ARBA00022823"/>
    </source>
</evidence>
<evidence type="ECO:0000256" key="1">
    <source>
        <dbReference type="ARBA" id="ARBA00001938"/>
    </source>
</evidence>
<dbReference type="InterPro" id="IPR036625">
    <property type="entry name" value="E3-bd_dom_sf"/>
</dbReference>
<dbReference type="PROSITE" id="PS51826">
    <property type="entry name" value="PSBD"/>
    <property type="match status" value="1"/>
</dbReference>
<evidence type="ECO:0000313" key="11">
    <source>
        <dbReference type="EMBL" id="MFC7290581.1"/>
    </source>
</evidence>
<dbReference type="PANTHER" id="PTHR43178">
    <property type="entry name" value="DIHYDROLIPOAMIDE ACETYLTRANSFERASE COMPONENT OF PYRUVATE DEHYDROGENASE COMPLEX"/>
    <property type="match status" value="1"/>
</dbReference>
<protein>
    <recommendedName>
        <fullName evidence="7">Dihydrolipoamide acetyltransferase component of pyruvate dehydrogenase complex</fullName>
        <ecNumber evidence="7">2.3.1.-</ecNumber>
    </recommendedName>
</protein>
<dbReference type="PANTHER" id="PTHR43178:SF5">
    <property type="entry name" value="LIPOAMIDE ACYLTRANSFERASE COMPONENT OF BRANCHED-CHAIN ALPHA-KETO ACID DEHYDROGENASE COMPLEX, MITOCHONDRIAL"/>
    <property type="match status" value="1"/>
</dbReference>
<sequence>MKTIAIKLPDVGEGVTEVEIVEWHVKIGDEVREDDVIAAVLTDKATVEIPSLCHGTISWLATEVGETLAVGADLVRIETSDDVQIDEAKDAPVATAPAKPKKIEPAPAAQPVESKAPSNRAPAPSASIGTPRAKGQAPLASPAVRHRAIEAGIDLRQVIGSGPSGRITHADLDNVFENPVGQKSHSIGRVSGIARSGETDIKINGLRKKIAEKMSLANERIPHITIVEEVDVSAVEDLRAKLNDNRGDKPKLTVLPFILAAVVKAVEDHPEMNAHYYDDDGFVRRFNGVHAGIATMTDNGLIVPVLRNAEAMTVWDSANELARLSGAARDGTAKREELSGSTITITSLGPLGAIATTPIINHPEVAIVGVNKMVVRPHWDGSEFVPRKMMNLSSSFDHRIIDGWDAAVFVQRVKNLLETPALIFMGS</sequence>
<evidence type="ECO:0000259" key="10">
    <source>
        <dbReference type="PROSITE" id="PS51826"/>
    </source>
</evidence>
<dbReference type="InterPro" id="IPR050743">
    <property type="entry name" value="2-oxoacid_DH_E2_comp"/>
</dbReference>
<evidence type="ECO:0000256" key="3">
    <source>
        <dbReference type="ARBA" id="ARBA00011484"/>
    </source>
</evidence>
<evidence type="ECO:0000256" key="7">
    <source>
        <dbReference type="RuleBase" id="RU003423"/>
    </source>
</evidence>
<dbReference type="SUPFAM" id="SSF47005">
    <property type="entry name" value="Peripheral subunit-binding domain of 2-oxo acid dehydrogenase complex"/>
    <property type="match status" value="1"/>
</dbReference>
<feature type="compositionally biased region" description="Low complexity" evidence="8">
    <location>
        <begin position="105"/>
        <end position="127"/>
    </location>
</feature>
<dbReference type="Proteomes" id="UP001596492">
    <property type="component" value="Unassembled WGS sequence"/>
</dbReference>
<keyword evidence="12" id="KW-1185">Reference proteome</keyword>
<comment type="similarity">
    <text evidence="2 7">Belongs to the 2-oxoacid dehydrogenase family.</text>
</comment>
<dbReference type="InterPro" id="IPR011053">
    <property type="entry name" value="Single_hybrid_motif"/>
</dbReference>
<keyword evidence="4 7" id="KW-0808">Transferase</keyword>
<dbReference type="InterPro" id="IPR000089">
    <property type="entry name" value="Biotin_lipoyl"/>
</dbReference>
<evidence type="ECO:0000256" key="8">
    <source>
        <dbReference type="SAM" id="MobiDB-lite"/>
    </source>
</evidence>
<evidence type="ECO:0000313" key="12">
    <source>
        <dbReference type="Proteomes" id="UP001596492"/>
    </source>
</evidence>
<comment type="caution">
    <text evidence="11">The sequence shown here is derived from an EMBL/GenBank/DDBJ whole genome shotgun (WGS) entry which is preliminary data.</text>
</comment>
<dbReference type="RefSeq" id="WP_382165586.1">
    <property type="nucleotide sequence ID" value="NZ_JBHTBR010000002.1"/>
</dbReference>
<dbReference type="Gene3D" id="3.30.559.10">
    <property type="entry name" value="Chloramphenicol acetyltransferase-like domain"/>
    <property type="match status" value="1"/>
</dbReference>
<dbReference type="EMBL" id="JBHTBR010000002">
    <property type="protein sequence ID" value="MFC7290581.1"/>
    <property type="molecule type" value="Genomic_DNA"/>
</dbReference>
<dbReference type="SUPFAM" id="SSF52777">
    <property type="entry name" value="CoA-dependent acyltransferases"/>
    <property type="match status" value="1"/>
</dbReference>
<dbReference type="CDD" id="cd06849">
    <property type="entry name" value="lipoyl_domain"/>
    <property type="match status" value="1"/>
</dbReference>
<feature type="region of interest" description="Disordered" evidence="8">
    <location>
        <begin position="86"/>
        <end position="143"/>
    </location>
</feature>
<evidence type="ECO:0000256" key="4">
    <source>
        <dbReference type="ARBA" id="ARBA00022679"/>
    </source>
</evidence>
<organism evidence="11 12">
    <name type="scientific">Hirschia litorea</name>
    <dbReference type="NCBI Taxonomy" id="1199156"/>
    <lineage>
        <taxon>Bacteria</taxon>
        <taxon>Pseudomonadati</taxon>
        <taxon>Pseudomonadota</taxon>
        <taxon>Alphaproteobacteria</taxon>
        <taxon>Hyphomonadales</taxon>
        <taxon>Hyphomonadaceae</taxon>
        <taxon>Hirschia</taxon>
    </lineage>
</organism>
<dbReference type="InterPro" id="IPR001078">
    <property type="entry name" value="2-oxoacid_DH_actylTfrase"/>
</dbReference>
<dbReference type="Gene3D" id="2.40.50.100">
    <property type="match status" value="1"/>
</dbReference>
<feature type="domain" description="Lipoyl-binding" evidence="9">
    <location>
        <begin position="3"/>
        <end position="78"/>
    </location>
</feature>
<comment type="subunit">
    <text evidence="3">Forms a 24-polypeptide structural core with octahedral symmetry.</text>
</comment>
<dbReference type="EC" id="2.3.1.-" evidence="7"/>
<dbReference type="Pfam" id="PF00198">
    <property type="entry name" value="2-oxoacid_dh"/>
    <property type="match status" value="1"/>
</dbReference>
<proteinExistence type="inferred from homology"/>
<evidence type="ECO:0000256" key="6">
    <source>
        <dbReference type="ARBA" id="ARBA00023315"/>
    </source>
</evidence>
<dbReference type="InterPro" id="IPR004167">
    <property type="entry name" value="PSBD"/>
</dbReference>
<dbReference type="SUPFAM" id="SSF51230">
    <property type="entry name" value="Single hybrid motif"/>
    <property type="match status" value="1"/>
</dbReference>
<dbReference type="InterPro" id="IPR023213">
    <property type="entry name" value="CAT-like_dom_sf"/>
</dbReference>